<dbReference type="EMBL" id="JACJMO010000044">
    <property type="protein sequence ID" value="MBM6858818.1"/>
    <property type="molecule type" value="Genomic_DNA"/>
</dbReference>
<keyword evidence="2" id="KW-1185">Reference proteome</keyword>
<evidence type="ECO:0000313" key="2">
    <source>
        <dbReference type="Proteomes" id="UP000698924"/>
    </source>
</evidence>
<accession>A0AA40ZVI7</accession>
<dbReference type="RefSeq" id="WP_204973365.1">
    <property type="nucleotide sequence ID" value="NZ_JAAZTS010000043.1"/>
</dbReference>
<dbReference type="AlphaFoldDB" id="A0AA40ZVI7"/>
<sequence length="153" mass="17586">MEQLVYLNETVREHSLYRLCPALLNGVSNRDYPGSDYFDTRIECLDMDSYEKKVMHKAQADNTVDAVIGVGTYHNNRAVDARLLLVEFRMGYESTGNLSKTEMERKVVYTKSLLGGEKTVSRQSLFVFSEKVAPMAKNWFDRQQKTGGKFQRL</sequence>
<reference evidence="1 2" key="1">
    <citation type="journal article" date="2021" name="Sci. Rep.">
        <title>The distribution of antibiotic resistance genes in chicken gut microbiota commensals.</title>
        <authorList>
            <person name="Juricova H."/>
            <person name="Matiasovicova J."/>
            <person name="Kubasova T."/>
            <person name="Cejkova D."/>
            <person name="Rychlik I."/>
        </authorList>
    </citation>
    <scope>NUCLEOTIDE SEQUENCE [LARGE SCALE GENOMIC DNA]</scope>
    <source>
        <strain evidence="1 2">An421</strain>
    </source>
</reference>
<name>A0AA40ZVI7_9BACT</name>
<gene>
    <name evidence="1" type="ORF">H6D15_14650</name>
</gene>
<protein>
    <submittedName>
        <fullName evidence="1">Uncharacterized protein</fullName>
    </submittedName>
</protein>
<evidence type="ECO:0000313" key="1">
    <source>
        <dbReference type="EMBL" id="MBM6858818.1"/>
    </source>
</evidence>
<proteinExistence type="predicted"/>
<organism evidence="1 2">
    <name type="scientific">Caecibacteroides pullorum</name>
    <dbReference type="NCBI Taxonomy" id="2725562"/>
    <lineage>
        <taxon>Bacteria</taxon>
        <taxon>Pseudomonadati</taxon>
        <taxon>Bacteroidota</taxon>
        <taxon>Bacteroidia</taxon>
        <taxon>Bacteroidales</taxon>
        <taxon>Bacteroidaceae</taxon>
        <taxon>Caecibacteroides</taxon>
    </lineage>
</organism>
<comment type="caution">
    <text evidence="1">The sequence shown here is derived from an EMBL/GenBank/DDBJ whole genome shotgun (WGS) entry which is preliminary data.</text>
</comment>
<dbReference type="Proteomes" id="UP000698924">
    <property type="component" value="Unassembled WGS sequence"/>
</dbReference>